<dbReference type="EMBL" id="LT907988">
    <property type="protein sequence ID" value="SOE51782.1"/>
    <property type="molecule type" value="Genomic_DNA"/>
</dbReference>
<dbReference type="AlphaFoldDB" id="A0A1C3JXS1"/>
<sequence>MGGVEDGVADLVRNRSVQPFRLDLEELFPPGQQGIVPGASGGQGGLDGSGFYALIQTVGRNCGIMRIFCDYFSHFYQ</sequence>
<evidence type="ECO:0000313" key="3">
    <source>
        <dbReference type="Proteomes" id="UP000078558"/>
    </source>
</evidence>
<gene>
    <name evidence="1" type="ORF">ODI_03482</name>
    <name evidence="2" type="ORF">ODI_R3684</name>
</gene>
<name>A0A1C3JXS1_9BURK</name>
<keyword evidence="3" id="KW-1185">Reference proteome</keyword>
<dbReference type="KEGG" id="odi:ODI_R3684"/>
<accession>A0A1C3JXS1</accession>
<proteinExistence type="predicted"/>
<protein>
    <submittedName>
        <fullName evidence="1">Uncharacterized protein</fullName>
    </submittedName>
</protein>
<dbReference type="EMBL" id="FLRC01000005">
    <property type="protein sequence ID" value="SBT24063.1"/>
    <property type="molecule type" value="Genomic_DNA"/>
</dbReference>
<dbReference type="Proteomes" id="UP000078558">
    <property type="component" value="Chromosome I"/>
</dbReference>
<reference evidence="1 3" key="1">
    <citation type="submission" date="2016-06" db="EMBL/GenBank/DDBJ databases">
        <authorList>
            <person name="Kjaerup R.B."/>
            <person name="Dalgaard T.S."/>
            <person name="Juul-Madsen H.R."/>
        </authorList>
    </citation>
    <scope>NUCLEOTIDE SEQUENCE [LARGE SCALE GENOMIC DNA]</scope>
    <source>
        <strain evidence="1">Orrdi1</strain>
    </source>
</reference>
<reference evidence="2 3" key="2">
    <citation type="submission" date="2017-08" db="EMBL/GenBank/DDBJ databases">
        <authorList>
            <person name="de Groot N.N."/>
        </authorList>
    </citation>
    <scope>NUCLEOTIDE SEQUENCE [LARGE SCALE GENOMIC DNA]</scope>
    <source>
        <strain evidence="2">Orrdi1</strain>
    </source>
</reference>
<evidence type="ECO:0000313" key="2">
    <source>
        <dbReference type="EMBL" id="SOE51782.1"/>
    </source>
</evidence>
<organism evidence="1 3">
    <name type="scientific">Orrella dioscoreae</name>
    <dbReference type="NCBI Taxonomy" id="1851544"/>
    <lineage>
        <taxon>Bacteria</taxon>
        <taxon>Pseudomonadati</taxon>
        <taxon>Pseudomonadota</taxon>
        <taxon>Betaproteobacteria</taxon>
        <taxon>Burkholderiales</taxon>
        <taxon>Alcaligenaceae</taxon>
        <taxon>Orrella</taxon>
    </lineage>
</organism>
<evidence type="ECO:0000313" key="1">
    <source>
        <dbReference type="EMBL" id="SBT24063.1"/>
    </source>
</evidence>